<dbReference type="RefSeq" id="XP_023625692.1">
    <property type="nucleotide sequence ID" value="XM_023769924.1"/>
</dbReference>
<dbReference type="GeneID" id="35599819"/>
<evidence type="ECO:0000259" key="4">
    <source>
        <dbReference type="Pfam" id="PF04112"/>
    </source>
</evidence>
<name>A0A2D3UQ14_9PEZI</name>
<evidence type="ECO:0000256" key="2">
    <source>
        <dbReference type="ARBA" id="ARBA00006289"/>
    </source>
</evidence>
<dbReference type="STRING" id="112498.A0A2D3UQ14"/>
<evidence type="ECO:0000313" key="6">
    <source>
        <dbReference type="EMBL" id="CZT18802.1"/>
    </source>
</evidence>
<dbReference type="PANTHER" id="PTHR21373:SF0">
    <property type="entry name" value="N-ALPHA-ACETYLTRANSFERASE 35, NATC AUXILIARY SUBUNIT"/>
    <property type="match status" value="1"/>
</dbReference>
<dbReference type="OrthoDB" id="269405at2759"/>
<dbReference type="InterPro" id="IPR057982">
    <property type="entry name" value="TPR_NAA35"/>
</dbReference>
<evidence type="ECO:0000313" key="7">
    <source>
        <dbReference type="Proteomes" id="UP000225277"/>
    </source>
</evidence>
<proteinExistence type="inferred from homology"/>
<dbReference type="InterPro" id="IPR057983">
    <property type="entry name" value="NAA35-like_N"/>
</dbReference>
<feature type="domain" description="NAA35-like N-terminal" evidence="4">
    <location>
        <begin position="56"/>
        <end position="213"/>
    </location>
</feature>
<evidence type="ECO:0000256" key="1">
    <source>
        <dbReference type="ARBA" id="ARBA00004496"/>
    </source>
</evidence>
<dbReference type="Pfam" id="PF25789">
    <property type="entry name" value="TPR_NAA35"/>
    <property type="match status" value="1"/>
</dbReference>
<dbReference type="AlphaFoldDB" id="A0A2D3UQ14"/>
<dbReference type="GO" id="GO:0031417">
    <property type="term" value="C:NatC complex"/>
    <property type="evidence" value="ECO:0007669"/>
    <property type="project" value="InterPro"/>
</dbReference>
<evidence type="ECO:0000259" key="5">
    <source>
        <dbReference type="Pfam" id="PF25789"/>
    </source>
</evidence>
<sequence>MSINSGEDLAAAASIAEVRLRLEAQQMRQKPASSYTRGTRDITEFFIATSKQLKSGELIKDEYFTLFEAVGALEIMDPKMDSGCIPEGDSFEPEFDVCGELDASQVLWIMDEIFQLEMNLHNGYPLSQNLFTSLHIFRLISYDNEYPYHFGYDQRQSTENHLVHTVLRAYCIGVLKCCQLALQLIQDHTFYEEEDFVTYLFGRELLPKMDCKESRQLLCTAVEWLENAELDSQIKDALRIRLALRHIMIEAFEGEDEWWPSLKLEIERIRKDHSLASAVQEAFSEKVQRQLATSTPPRPMPQVQWEESVKKWLQLCDDVVAARSLTSLRTAQSPHCLQRATWAFAYRDPLPNTFARAKMQEILTSDENVAGEVSHFDLMLTDIRDMVLCGDPVADPAAFSIEVPTDVRHQTSRIIESFMSGMFTEYLNIYRMVCQNRCRMRRTFTQAIPLLDEFETAARAADEDLNNIVAPRRFLDEAGKACTHSPLAAWVRYHKLQILEWTIQLGFETDLYLPREICNMYILLEANAEARGSHLQALEQVVEARSRGLISLTSGPDSNPSAANSDILYIESCQAWIGSLRRRTMATRLLSLSLASLYAMLEHYEIIDTKAKPYEDAQLRYEARMKPFLGMVNDGAPGLDYFTQMKTQMISGLVSTGQKPSLPSTMDAITKMIKETKDQLTALKQTSPAEGKYLGTEEQWKREMKSLETVCVAITVTVSQLSRIWRNRGKSALKDLIEVNFPAPGKRYHEWWVIPPIKERAQ</sequence>
<keyword evidence="3" id="KW-0963">Cytoplasm</keyword>
<dbReference type="PANTHER" id="PTHR21373">
    <property type="entry name" value="GLUCOSE REPRESSIBLE PROTEIN MAK10"/>
    <property type="match status" value="1"/>
</dbReference>
<gene>
    <name evidence="6" type="ORF">RCC_04646</name>
</gene>
<evidence type="ECO:0000256" key="3">
    <source>
        <dbReference type="ARBA" id="ARBA00022490"/>
    </source>
</evidence>
<dbReference type="EMBL" id="FJUY01000006">
    <property type="protein sequence ID" value="CZT18802.1"/>
    <property type="molecule type" value="Genomic_DNA"/>
</dbReference>
<reference evidence="6 7" key="1">
    <citation type="submission" date="2016-03" db="EMBL/GenBank/DDBJ databases">
        <authorList>
            <person name="Ploux O."/>
        </authorList>
    </citation>
    <scope>NUCLEOTIDE SEQUENCE [LARGE SCALE GENOMIC DNA]</scope>
    <source>
        <strain evidence="6 7">URUG2</strain>
    </source>
</reference>
<protein>
    <submittedName>
        <fullName evidence="6">Uncharacterized protein</fullName>
    </submittedName>
</protein>
<comment type="similarity">
    <text evidence="2">Belongs to the MAK10 family.</text>
</comment>
<feature type="domain" description="NAA35-like TPR repeats" evidence="5">
    <location>
        <begin position="338"/>
        <end position="741"/>
    </location>
</feature>
<dbReference type="Proteomes" id="UP000225277">
    <property type="component" value="Unassembled WGS sequence"/>
</dbReference>
<organism evidence="6 7">
    <name type="scientific">Ramularia collo-cygni</name>
    <dbReference type="NCBI Taxonomy" id="112498"/>
    <lineage>
        <taxon>Eukaryota</taxon>
        <taxon>Fungi</taxon>
        <taxon>Dikarya</taxon>
        <taxon>Ascomycota</taxon>
        <taxon>Pezizomycotina</taxon>
        <taxon>Dothideomycetes</taxon>
        <taxon>Dothideomycetidae</taxon>
        <taxon>Mycosphaerellales</taxon>
        <taxon>Mycosphaerellaceae</taxon>
        <taxon>Ramularia</taxon>
    </lineage>
</organism>
<comment type="subcellular location">
    <subcellularLocation>
        <location evidence="1">Cytoplasm</location>
    </subcellularLocation>
</comment>
<dbReference type="InterPro" id="IPR007244">
    <property type="entry name" value="Naa35_N"/>
</dbReference>
<accession>A0A2D3UQ14</accession>
<keyword evidence="7" id="KW-1185">Reference proteome</keyword>
<dbReference type="Pfam" id="PF04112">
    <property type="entry name" value="Mak10"/>
    <property type="match status" value="1"/>
</dbReference>